<organism evidence="2 3">
    <name type="scientific">Collybiopsis luxurians FD-317 M1</name>
    <dbReference type="NCBI Taxonomy" id="944289"/>
    <lineage>
        <taxon>Eukaryota</taxon>
        <taxon>Fungi</taxon>
        <taxon>Dikarya</taxon>
        <taxon>Basidiomycota</taxon>
        <taxon>Agaricomycotina</taxon>
        <taxon>Agaricomycetes</taxon>
        <taxon>Agaricomycetidae</taxon>
        <taxon>Agaricales</taxon>
        <taxon>Marasmiineae</taxon>
        <taxon>Omphalotaceae</taxon>
        <taxon>Collybiopsis</taxon>
        <taxon>Collybiopsis luxurians</taxon>
    </lineage>
</organism>
<evidence type="ECO:0000313" key="2">
    <source>
        <dbReference type="EMBL" id="KIK52779.1"/>
    </source>
</evidence>
<keyword evidence="3" id="KW-1185">Reference proteome</keyword>
<evidence type="ECO:0008006" key="4">
    <source>
        <dbReference type="Google" id="ProtNLM"/>
    </source>
</evidence>
<dbReference type="HOGENOM" id="CLU_003921_8_0_1"/>
<dbReference type="Gene3D" id="2.40.70.10">
    <property type="entry name" value="Acid Proteases"/>
    <property type="match status" value="1"/>
</dbReference>
<evidence type="ECO:0000256" key="1">
    <source>
        <dbReference type="SAM" id="MobiDB-lite"/>
    </source>
</evidence>
<evidence type="ECO:0000313" key="3">
    <source>
        <dbReference type="Proteomes" id="UP000053593"/>
    </source>
</evidence>
<dbReference type="SUPFAM" id="SSF50630">
    <property type="entry name" value="Acid proteases"/>
    <property type="match status" value="1"/>
</dbReference>
<sequence>SNSLQCIYPIMNGSKDQIEAVLDSGSQIISMNKRHAVGVGLTWDPEIIISMMSVNGELNPTGGMARNVPCTIGDIVVHFQIHVIEDAPYDMLIGRPFGTLVQTRVENFKDGGQQLTLTDLNDGHHYTIGTYARGKGIKVEPLPDPTLEPMDRPKEEKVNDTNFHSSMI</sequence>
<name>A0A0D0BT42_9AGAR</name>
<dbReference type="Proteomes" id="UP000053593">
    <property type="component" value="Unassembled WGS sequence"/>
</dbReference>
<dbReference type="Pfam" id="PF13650">
    <property type="entry name" value="Asp_protease_2"/>
    <property type="match status" value="1"/>
</dbReference>
<proteinExistence type="predicted"/>
<dbReference type="InterPro" id="IPR021109">
    <property type="entry name" value="Peptidase_aspartic_dom_sf"/>
</dbReference>
<reference evidence="2 3" key="1">
    <citation type="submission" date="2014-04" db="EMBL/GenBank/DDBJ databases">
        <title>Evolutionary Origins and Diversification of the Mycorrhizal Mutualists.</title>
        <authorList>
            <consortium name="DOE Joint Genome Institute"/>
            <consortium name="Mycorrhizal Genomics Consortium"/>
            <person name="Kohler A."/>
            <person name="Kuo A."/>
            <person name="Nagy L.G."/>
            <person name="Floudas D."/>
            <person name="Copeland A."/>
            <person name="Barry K.W."/>
            <person name="Cichocki N."/>
            <person name="Veneault-Fourrey C."/>
            <person name="LaButti K."/>
            <person name="Lindquist E.A."/>
            <person name="Lipzen A."/>
            <person name="Lundell T."/>
            <person name="Morin E."/>
            <person name="Murat C."/>
            <person name="Riley R."/>
            <person name="Ohm R."/>
            <person name="Sun H."/>
            <person name="Tunlid A."/>
            <person name="Henrissat B."/>
            <person name="Grigoriev I.V."/>
            <person name="Hibbett D.S."/>
            <person name="Martin F."/>
        </authorList>
    </citation>
    <scope>NUCLEOTIDE SEQUENCE [LARGE SCALE GENOMIC DNA]</scope>
    <source>
        <strain evidence="2 3">FD-317 M1</strain>
    </source>
</reference>
<dbReference type="CDD" id="cd00303">
    <property type="entry name" value="retropepsin_like"/>
    <property type="match status" value="1"/>
</dbReference>
<feature type="region of interest" description="Disordered" evidence="1">
    <location>
        <begin position="144"/>
        <end position="168"/>
    </location>
</feature>
<dbReference type="EMBL" id="KN834837">
    <property type="protein sequence ID" value="KIK52779.1"/>
    <property type="molecule type" value="Genomic_DNA"/>
</dbReference>
<dbReference type="OrthoDB" id="3048530at2759"/>
<dbReference type="AlphaFoldDB" id="A0A0D0BT42"/>
<gene>
    <name evidence="2" type="ORF">GYMLUDRAFT_179768</name>
</gene>
<feature type="compositionally biased region" description="Basic and acidic residues" evidence="1">
    <location>
        <begin position="149"/>
        <end position="159"/>
    </location>
</feature>
<feature type="non-terminal residue" evidence="2">
    <location>
        <position position="1"/>
    </location>
</feature>
<accession>A0A0D0BT42</accession>
<protein>
    <recommendedName>
        <fullName evidence="4">Peptidase A2 domain-containing protein</fullName>
    </recommendedName>
</protein>